<dbReference type="RefSeq" id="WP_141612612.1">
    <property type="nucleotide sequence ID" value="NZ_VIGC02000067.1"/>
</dbReference>
<evidence type="ECO:0000313" key="2">
    <source>
        <dbReference type="Proteomes" id="UP000317371"/>
    </source>
</evidence>
<comment type="caution">
    <text evidence="1">The sequence shown here is derived from an EMBL/GenBank/DDBJ whole genome shotgun (WGS) entry which is preliminary data.</text>
</comment>
<evidence type="ECO:0000313" key="1">
    <source>
        <dbReference type="EMBL" id="TQE92960.1"/>
    </source>
</evidence>
<dbReference type="OrthoDB" id="463225at2"/>
<organism evidence="1 2">
    <name type="scientific">Litorilinea aerophila</name>
    <dbReference type="NCBI Taxonomy" id="1204385"/>
    <lineage>
        <taxon>Bacteria</taxon>
        <taxon>Bacillati</taxon>
        <taxon>Chloroflexota</taxon>
        <taxon>Caldilineae</taxon>
        <taxon>Caldilineales</taxon>
        <taxon>Caldilineaceae</taxon>
        <taxon>Litorilinea</taxon>
    </lineage>
</organism>
<keyword evidence="2" id="KW-1185">Reference proteome</keyword>
<proteinExistence type="predicted"/>
<sequence length="70" mass="7848">MSLTELLPAVRTLSRADKLRLMHFLVIDLAQEEGVPLLAADTEYPIWTPLNAFEAAETLLQMLETHKAEA</sequence>
<protein>
    <submittedName>
        <fullName evidence="1">Uncharacterized protein</fullName>
    </submittedName>
</protein>
<dbReference type="InParanoid" id="A0A540V870"/>
<dbReference type="AlphaFoldDB" id="A0A540V870"/>
<dbReference type="Proteomes" id="UP000317371">
    <property type="component" value="Unassembled WGS sequence"/>
</dbReference>
<reference evidence="1 2" key="1">
    <citation type="submission" date="2019-06" db="EMBL/GenBank/DDBJ databases">
        <title>Genome sequence of Litorilinea aerophila BAA-2444.</title>
        <authorList>
            <person name="Maclea K.S."/>
            <person name="Maurais E.G."/>
            <person name="Iannazzi L.C."/>
        </authorList>
    </citation>
    <scope>NUCLEOTIDE SEQUENCE [LARGE SCALE GENOMIC DNA]</scope>
    <source>
        <strain evidence="1 2">ATCC BAA-2444</strain>
    </source>
</reference>
<accession>A0A540V870</accession>
<name>A0A540V870_9CHLR</name>
<dbReference type="EMBL" id="VIGC01000067">
    <property type="protein sequence ID" value="TQE92960.1"/>
    <property type="molecule type" value="Genomic_DNA"/>
</dbReference>
<gene>
    <name evidence="1" type="ORF">FKZ61_23470</name>
</gene>